<name>A0A2J6SS27_9HELO</name>
<sequence length="568" mass="65164">MNEPKQVTIKRKRASGKHSRKGCGTCKIRRVKCDETRPICKRCVKFGIKCDGYPPNEPRQRQASPPRRPSNYWSAPLDAAIALLDLPNTYSFDSEDEFQYFSLFRDKTIFQIIPYFDQTPFRTLILQACDISSIRHAVIAIGALDKTCMTVNDQRALCFDRHTVNPTSHHQNAIKEYIKAIRIMKDEVASGQPSLRTTLLTCLVIVCFEYFHGNYRLADAQIHNGIALIDNWRRSFPYAHQHPLGFSSPAPDIVEDQLIQVFGQLEVQSLCFAGDPRTPAMHWKLRNEGTAIIRNMPDCFDNIYDAKIYQALILRRLQHWQFCIGANYSPPISRDVDEEKEVWGATSCVDHSQLRHLSPESGSSVSDRAAQHRFHLEEFYHWKYCFDNFLEREPAQKNTLATALLELCFMTTNLHLSTALAGDATIYDQYTKEFVEIVEHCEKTLVLLHKKADQKVVFTFDSGTILPLYFTALSCRVPKIRRRAISVLLAWPRREGVSDSLFAGKSAEWIVGIEEENMEDGYVPGWARVKYVGTSFSLLNRRAELVCNQPILTPNGKSTRERRQTITW</sequence>
<feature type="compositionally biased region" description="Basic residues" evidence="7">
    <location>
        <begin position="8"/>
        <end position="21"/>
    </location>
</feature>
<evidence type="ECO:0000313" key="10">
    <source>
        <dbReference type="Proteomes" id="UP000235371"/>
    </source>
</evidence>
<dbReference type="PROSITE" id="PS00463">
    <property type="entry name" value="ZN2_CY6_FUNGAL_1"/>
    <property type="match status" value="1"/>
</dbReference>
<dbReference type="InterPro" id="IPR001138">
    <property type="entry name" value="Zn2Cys6_DnaBD"/>
</dbReference>
<proteinExistence type="predicted"/>
<dbReference type="GO" id="GO:0008270">
    <property type="term" value="F:zinc ion binding"/>
    <property type="evidence" value="ECO:0007669"/>
    <property type="project" value="InterPro"/>
</dbReference>
<feature type="region of interest" description="Disordered" evidence="7">
    <location>
        <begin position="1"/>
        <end position="21"/>
    </location>
</feature>
<dbReference type="OrthoDB" id="2593732at2759"/>
<evidence type="ECO:0000313" key="9">
    <source>
        <dbReference type="EMBL" id="PMD53567.1"/>
    </source>
</evidence>
<protein>
    <recommendedName>
        <fullName evidence="8">Zn(2)-C6 fungal-type domain-containing protein</fullName>
    </recommendedName>
</protein>
<dbReference type="GeneID" id="36595451"/>
<keyword evidence="3" id="KW-0805">Transcription regulation</keyword>
<dbReference type="Gene3D" id="4.10.240.10">
    <property type="entry name" value="Zn(2)-C6 fungal-type DNA-binding domain"/>
    <property type="match status" value="1"/>
</dbReference>
<feature type="domain" description="Zn(2)-C6 fungal-type" evidence="8">
    <location>
        <begin position="22"/>
        <end position="50"/>
    </location>
</feature>
<evidence type="ECO:0000256" key="1">
    <source>
        <dbReference type="ARBA" id="ARBA00022723"/>
    </source>
</evidence>
<dbReference type="PROSITE" id="PS50048">
    <property type="entry name" value="ZN2_CY6_FUNGAL_2"/>
    <property type="match status" value="1"/>
</dbReference>
<evidence type="ECO:0000256" key="6">
    <source>
        <dbReference type="ARBA" id="ARBA00023242"/>
    </source>
</evidence>
<dbReference type="STRING" id="1095630.A0A2J6SS27"/>
<evidence type="ECO:0000259" key="8">
    <source>
        <dbReference type="PROSITE" id="PS50048"/>
    </source>
</evidence>
<reference evidence="9 10" key="1">
    <citation type="submission" date="2016-04" db="EMBL/GenBank/DDBJ databases">
        <title>A degradative enzymes factory behind the ericoid mycorrhizal symbiosis.</title>
        <authorList>
            <consortium name="DOE Joint Genome Institute"/>
            <person name="Martino E."/>
            <person name="Morin E."/>
            <person name="Grelet G."/>
            <person name="Kuo A."/>
            <person name="Kohler A."/>
            <person name="Daghino S."/>
            <person name="Barry K."/>
            <person name="Choi C."/>
            <person name="Cichocki N."/>
            <person name="Clum A."/>
            <person name="Copeland A."/>
            <person name="Hainaut M."/>
            <person name="Haridas S."/>
            <person name="Labutti K."/>
            <person name="Lindquist E."/>
            <person name="Lipzen A."/>
            <person name="Khouja H.-R."/>
            <person name="Murat C."/>
            <person name="Ohm R."/>
            <person name="Olson A."/>
            <person name="Spatafora J."/>
            <person name="Veneault-Fourrey C."/>
            <person name="Henrissat B."/>
            <person name="Grigoriev I."/>
            <person name="Martin F."/>
            <person name="Perotto S."/>
        </authorList>
    </citation>
    <scope>NUCLEOTIDE SEQUENCE [LARGE SCALE GENOMIC DNA]</scope>
    <source>
        <strain evidence="9 10">E</strain>
    </source>
</reference>
<accession>A0A2J6SS27</accession>
<keyword evidence="4" id="KW-0238">DNA-binding</keyword>
<dbReference type="RefSeq" id="XP_024730471.1">
    <property type="nucleotide sequence ID" value="XM_024887375.1"/>
</dbReference>
<keyword evidence="10" id="KW-1185">Reference proteome</keyword>
<gene>
    <name evidence="9" type="ORF">K444DRAFT_668137</name>
</gene>
<dbReference type="CDD" id="cd00067">
    <property type="entry name" value="GAL4"/>
    <property type="match status" value="1"/>
</dbReference>
<keyword evidence="1" id="KW-0479">Metal-binding</keyword>
<dbReference type="GO" id="GO:0003677">
    <property type="term" value="F:DNA binding"/>
    <property type="evidence" value="ECO:0007669"/>
    <property type="project" value="UniProtKB-KW"/>
</dbReference>
<keyword evidence="6" id="KW-0539">Nucleus</keyword>
<evidence type="ECO:0000256" key="7">
    <source>
        <dbReference type="SAM" id="MobiDB-lite"/>
    </source>
</evidence>
<dbReference type="PANTHER" id="PTHR36206:SF4">
    <property type="entry name" value="HYPOTHETICAL CONSERVED PROTEIN (EUROFUNG)-RELATED"/>
    <property type="match status" value="1"/>
</dbReference>
<dbReference type="InParanoid" id="A0A2J6SS27"/>
<dbReference type="PANTHER" id="PTHR36206">
    <property type="entry name" value="ASPERCRYPTIN BIOSYNTHESIS CLUSTER-SPECIFIC TRANSCRIPTION REGULATOR ATNN-RELATED"/>
    <property type="match status" value="1"/>
</dbReference>
<evidence type="ECO:0000256" key="5">
    <source>
        <dbReference type="ARBA" id="ARBA00023163"/>
    </source>
</evidence>
<evidence type="ECO:0000256" key="3">
    <source>
        <dbReference type="ARBA" id="ARBA00023015"/>
    </source>
</evidence>
<evidence type="ECO:0000256" key="4">
    <source>
        <dbReference type="ARBA" id="ARBA00023125"/>
    </source>
</evidence>
<dbReference type="EMBL" id="KZ613872">
    <property type="protein sequence ID" value="PMD53567.1"/>
    <property type="molecule type" value="Genomic_DNA"/>
</dbReference>
<dbReference type="InterPro" id="IPR036864">
    <property type="entry name" value="Zn2-C6_fun-type_DNA-bd_sf"/>
</dbReference>
<dbReference type="AlphaFoldDB" id="A0A2J6SS27"/>
<dbReference type="GO" id="GO:0000981">
    <property type="term" value="F:DNA-binding transcription factor activity, RNA polymerase II-specific"/>
    <property type="evidence" value="ECO:0007669"/>
    <property type="project" value="InterPro"/>
</dbReference>
<dbReference type="SMART" id="SM00066">
    <property type="entry name" value="GAL4"/>
    <property type="match status" value="1"/>
</dbReference>
<organism evidence="9 10">
    <name type="scientific">Hyaloscypha bicolor E</name>
    <dbReference type="NCBI Taxonomy" id="1095630"/>
    <lineage>
        <taxon>Eukaryota</taxon>
        <taxon>Fungi</taxon>
        <taxon>Dikarya</taxon>
        <taxon>Ascomycota</taxon>
        <taxon>Pezizomycotina</taxon>
        <taxon>Leotiomycetes</taxon>
        <taxon>Helotiales</taxon>
        <taxon>Hyaloscyphaceae</taxon>
        <taxon>Hyaloscypha</taxon>
        <taxon>Hyaloscypha bicolor</taxon>
    </lineage>
</organism>
<dbReference type="InterPro" id="IPR052360">
    <property type="entry name" value="Transcr_Regulatory_Proteins"/>
</dbReference>
<dbReference type="Proteomes" id="UP000235371">
    <property type="component" value="Unassembled WGS sequence"/>
</dbReference>
<evidence type="ECO:0000256" key="2">
    <source>
        <dbReference type="ARBA" id="ARBA00022833"/>
    </source>
</evidence>
<keyword evidence="2" id="KW-0862">Zinc</keyword>
<keyword evidence="5" id="KW-0804">Transcription</keyword>
<dbReference type="SUPFAM" id="SSF57701">
    <property type="entry name" value="Zn2/Cys6 DNA-binding domain"/>
    <property type="match status" value="1"/>
</dbReference>
<dbReference type="Pfam" id="PF00172">
    <property type="entry name" value="Zn_clus"/>
    <property type="match status" value="1"/>
</dbReference>